<dbReference type="InterPro" id="IPR055768">
    <property type="entry name" value="DUF7344"/>
</dbReference>
<name>A0ABD6APX4_9EURY</name>
<dbReference type="RefSeq" id="WP_250871918.1">
    <property type="nucleotide sequence ID" value="NZ_JALXFV010000002.1"/>
</dbReference>
<sequence>MVSTDTRVLNDSRSNDPETTLTAVHHVLTHPTRRAVLRDLTAHYHPMTVHDLAGRLTRDPAYQWISDDAFDECRIGLVHHHLPKLAAAGLIRNPSTDAVELTEAGFRVEGLRRAGVTYLDATDEELFPARSVRSD</sequence>
<keyword evidence="3" id="KW-1185">Reference proteome</keyword>
<feature type="domain" description="DUF7344" evidence="1">
    <location>
        <begin position="25"/>
        <end position="92"/>
    </location>
</feature>
<dbReference type="InterPro" id="IPR036390">
    <property type="entry name" value="WH_DNA-bd_sf"/>
</dbReference>
<evidence type="ECO:0000313" key="2">
    <source>
        <dbReference type="EMBL" id="MFD1511935.1"/>
    </source>
</evidence>
<evidence type="ECO:0000259" key="1">
    <source>
        <dbReference type="Pfam" id="PF24035"/>
    </source>
</evidence>
<accession>A0ABD6APX4</accession>
<evidence type="ECO:0000313" key="3">
    <source>
        <dbReference type="Proteomes" id="UP001597187"/>
    </source>
</evidence>
<dbReference type="InterPro" id="IPR036388">
    <property type="entry name" value="WH-like_DNA-bd_sf"/>
</dbReference>
<organism evidence="2 3">
    <name type="scientific">Halomarina rubra</name>
    <dbReference type="NCBI Taxonomy" id="2071873"/>
    <lineage>
        <taxon>Archaea</taxon>
        <taxon>Methanobacteriati</taxon>
        <taxon>Methanobacteriota</taxon>
        <taxon>Stenosarchaea group</taxon>
        <taxon>Halobacteria</taxon>
        <taxon>Halobacteriales</taxon>
        <taxon>Natronomonadaceae</taxon>
        <taxon>Halomarina</taxon>
    </lineage>
</organism>
<dbReference type="Gene3D" id="1.10.10.10">
    <property type="entry name" value="Winged helix-like DNA-binding domain superfamily/Winged helix DNA-binding domain"/>
    <property type="match status" value="1"/>
</dbReference>
<proteinExistence type="predicted"/>
<reference evidence="2 3" key="1">
    <citation type="journal article" date="2019" name="Int. J. Syst. Evol. Microbiol.">
        <title>The Global Catalogue of Microorganisms (GCM) 10K type strain sequencing project: providing services to taxonomists for standard genome sequencing and annotation.</title>
        <authorList>
            <consortium name="The Broad Institute Genomics Platform"/>
            <consortium name="The Broad Institute Genome Sequencing Center for Infectious Disease"/>
            <person name="Wu L."/>
            <person name="Ma J."/>
        </authorList>
    </citation>
    <scope>NUCLEOTIDE SEQUENCE [LARGE SCALE GENOMIC DNA]</scope>
    <source>
        <strain evidence="2 3">CGMCC 1.12563</strain>
    </source>
</reference>
<dbReference type="Proteomes" id="UP001597187">
    <property type="component" value="Unassembled WGS sequence"/>
</dbReference>
<comment type="caution">
    <text evidence="2">The sequence shown here is derived from an EMBL/GenBank/DDBJ whole genome shotgun (WGS) entry which is preliminary data.</text>
</comment>
<dbReference type="SUPFAM" id="SSF46785">
    <property type="entry name" value="Winged helix' DNA-binding domain"/>
    <property type="match status" value="1"/>
</dbReference>
<protein>
    <submittedName>
        <fullName evidence="2">Helix-turn-helix domain-containing protein</fullName>
    </submittedName>
</protein>
<dbReference type="Pfam" id="PF24035">
    <property type="entry name" value="DUF7344"/>
    <property type="match status" value="1"/>
</dbReference>
<gene>
    <name evidence="2" type="ORF">ACFSBT_01410</name>
</gene>
<dbReference type="EMBL" id="JBHUDC010000002">
    <property type="protein sequence ID" value="MFD1511935.1"/>
    <property type="molecule type" value="Genomic_DNA"/>
</dbReference>
<dbReference type="AlphaFoldDB" id="A0ABD6APX4"/>